<evidence type="ECO:0000313" key="2">
    <source>
        <dbReference type="EMBL" id="EAU30275.1"/>
    </source>
</evidence>
<dbReference type="VEuPathDB" id="FungiDB:ATEG_09138"/>
<dbReference type="GeneID" id="4353841"/>
<evidence type="ECO:0000313" key="3">
    <source>
        <dbReference type="Proteomes" id="UP000007963"/>
    </source>
</evidence>
<sequence length="169" mass="18583">MDSANKPSGGSLPDDHTRQIYERLPEDQKQKQTYTEWLKEFYNDQYQKWMPWIEDMYLRWFGKGDNKASYVTKDTLSKSKVTGVNQVDQLQGDVHNLVGNQLGERGLLAPVGDGLSKHGVNRAERGGKDEDGSYGGKMAPITDKGIEAAKNVGSSVAAGAKTVGGAFTR</sequence>
<dbReference type="RefSeq" id="XP_001217760.1">
    <property type="nucleotide sequence ID" value="XM_001217759.1"/>
</dbReference>
<proteinExistence type="predicted"/>
<evidence type="ECO:0000256" key="1">
    <source>
        <dbReference type="SAM" id="MobiDB-lite"/>
    </source>
</evidence>
<organism evidence="2 3">
    <name type="scientific">Aspergillus terreus (strain NIH 2624 / FGSC A1156)</name>
    <dbReference type="NCBI Taxonomy" id="341663"/>
    <lineage>
        <taxon>Eukaryota</taxon>
        <taxon>Fungi</taxon>
        <taxon>Dikarya</taxon>
        <taxon>Ascomycota</taxon>
        <taxon>Pezizomycotina</taxon>
        <taxon>Eurotiomycetes</taxon>
        <taxon>Eurotiomycetidae</taxon>
        <taxon>Eurotiales</taxon>
        <taxon>Aspergillaceae</taxon>
        <taxon>Aspergillus</taxon>
        <taxon>Aspergillus subgen. Circumdati</taxon>
    </lineage>
</organism>
<feature type="region of interest" description="Disordered" evidence="1">
    <location>
        <begin position="113"/>
        <end position="139"/>
    </location>
</feature>
<gene>
    <name evidence="2" type="ORF">ATEG_09138</name>
</gene>
<name>Q0CAZ6_ASPTN</name>
<protein>
    <submittedName>
        <fullName evidence="2">Uncharacterized protein</fullName>
    </submittedName>
</protein>
<dbReference type="eggNOG" id="ENOG502SM4W">
    <property type="taxonomic scope" value="Eukaryota"/>
</dbReference>
<dbReference type="AlphaFoldDB" id="Q0CAZ6"/>
<accession>Q0CAZ6</accession>
<dbReference type="HOGENOM" id="CLU_121100_1_0_1"/>
<feature type="region of interest" description="Disordered" evidence="1">
    <location>
        <begin position="1"/>
        <end position="28"/>
    </location>
</feature>
<dbReference type="Proteomes" id="UP000007963">
    <property type="component" value="Unassembled WGS sequence"/>
</dbReference>
<dbReference type="OrthoDB" id="3001700at2759"/>
<dbReference type="OMA" id="EAYNDQY"/>
<feature type="compositionally biased region" description="Basic and acidic residues" evidence="1">
    <location>
        <begin position="121"/>
        <end position="131"/>
    </location>
</feature>
<reference evidence="3" key="1">
    <citation type="submission" date="2005-09" db="EMBL/GenBank/DDBJ databases">
        <title>Annotation of the Aspergillus terreus NIH2624 genome.</title>
        <authorList>
            <person name="Birren B.W."/>
            <person name="Lander E.S."/>
            <person name="Galagan J.E."/>
            <person name="Nusbaum C."/>
            <person name="Devon K."/>
            <person name="Henn M."/>
            <person name="Ma L.-J."/>
            <person name="Jaffe D.B."/>
            <person name="Butler J."/>
            <person name="Alvarez P."/>
            <person name="Gnerre S."/>
            <person name="Grabherr M."/>
            <person name="Kleber M."/>
            <person name="Mauceli E.W."/>
            <person name="Brockman W."/>
            <person name="Rounsley S."/>
            <person name="Young S.K."/>
            <person name="LaButti K."/>
            <person name="Pushparaj V."/>
            <person name="DeCaprio D."/>
            <person name="Crawford M."/>
            <person name="Koehrsen M."/>
            <person name="Engels R."/>
            <person name="Montgomery P."/>
            <person name="Pearson M."/>
            <person name="Howarth C."/>
            <person name="Larson L."/>
            <person name="Luoma S."/>
            <person name="White J."/>
            <person name="Alvarado L."/>
            <person name="Kodira C.D."/>
            <person name="Zeng Q."/>
            <person name="Oleary S."/>
            <person name="Yandava C."/>
            <person name="Denning D.W."/>
            <person name="Nierman W.C."/>
            <person name="Milne T."/>
            <person name="Madden K."/>
        </authorList>
    </citation>
    <scope>NUCLEOTIDE SEQUENCE [LARGE SCALE GENOMIC DNA]</scope>
    <source>
        <strain evidence="3">NIH 2624 / FGSC A1156</strain>
    </source>
</reference>
<feature type="compositionally biased region" description="Basic and acidic residues" evidence="1">
    <location>
        <begin position="13"/>
        <end position="28"/>
    </location>
</feature>
<dbReference type="EMBL" id="CH476607">
    <property type="protein sequence ID" value="EAU30275.1"/>
    <property type="molecule type" value="Genomic_DNA"/>
</dbReference>
<dbReference type="STRING" id="341663.Q0CAZ6"/>